<dbReference type="InterPro" id="IPR003599">
    <property type="entry name" value="Ig_sub"/>
</dbReference>
<evidence type="ECO:0000256" key="8">
    <source>
        <dbReference type="SAM" id="SignalP"/>
    </source>
</evidence>
<evidence type="ECO:0000256" key="4">
    <source>
        <dbReference type="ARBA" id="ARBA00023180"/>
    </source>
</evidence>
<keyword evidence="1 8" id="KW-0732">Signal</keyword>
<dbReference type="Pfam" id="PF13895">
    <property type="entry name" value="Ig_2"/>
    <property type="match status" value="1"/>
</dbReference>
<keyword evidence="4" id="KW-0325">Glycoprotein</keyword>
<dbReference type="Ensembl" id="ENSVURT00010005464.1">
    <property type="protein sequence ID" value="ENSVURP00010004822.1"/>
    <property type="gene ID" value="ENSVURG00010003824.1"/>
</dbReference>
<feature type="chain" id="PRO_5021297886" description="Ig-like domain-containing protein" evidence="8">
    <location>
        <begin position="17"/>
        <end position="344"/>
    </location>
</feature>
<dbReference type="FunFam" id="2.60.40.10:FF:000049">
    <property type="entry name" value="Leukocyte immunoglobulin-like receptor subfamily B member 1"/>
    <property type="match status" value="1"/>
</dbReference>
<reference evidence="10" key="2">
    <citation type="submission" date="2025-08" db="UniProtKB">
        <authorList>
            <consortium name="Ensembl"/>
        </authorList>
    </citation>
    <scope>IDENTIFICATION</scope>
</reference>
<keyword evidence="11" id="KW-1185">Reference proteome</keyword>
<dbReference type="Proteomes" id="UP000314987">
    <property type="component" value="Unassembled WGS sequence"/>
</dbReference>
<dbReference type="InterPro" id="IPR036179">
    <property type="entry name" value="Ig-like_dom_sf"/>
</dbReference>
<evidence type="ECO:0000313" key="10">
    <source>
        <dbReference type="Ensembl" id="ENSVURP00010004822.1"/>
    </source>
</evidence>
<dbReference type="GeneTree" id="ENSGT01150000286974"/>
<dbReference type="OrthoDB" id="9897029at2759"/>
<keyword evidence="7" id="KW-0472">Membrane</keyword>
<keyword evidence="5" id="KW-0393">Immunoglobulin domain</keyword>
<evidence type="ECO:0000256" key="5">
    <source>
        <dbReference type="ARBA" id="ARBA00023319"/>
    </source>
</evidence>
<dbReference type="GeneID" id="114041601"/>
<evidence type="ECO:0000256" key="3">
    <source>
        <dbReference type="ARBA" id="ARBA00023157"/>
    </source>
</evidence>
<evidence type="ECO:0000256" key="2">
    <source>
        <dbReference type="ARBA" id="ARBA00022737"/>
    </source>
</evidence>
<dbReference type="Pfam" id="PF13927">
    <property type="entry name" value="Ig_3"/>
    <property type="match status" value="1"/>
</dbReference>
<name>A0A4X2K6G5_VOMUR</name>
<keyword evidence="2" id="KW-0677">Repeat</keyword>
<reference evidence="11" key="1">
    <citation type="submission" date="2018-12" db="EMBL/GenBank/DDBJ databases">
        <authorList>
            <person name="Yazar S."/>
        </authorList>
    </citation>
    <scope>NUCLEOTIDE SEQUENCE [LARGE SCALE GENOMIC DNA]</scope>
</reference>
<accession>A0A4X2K6G5</accession>
<dbReference type="PANTHER" id="PTHR11738">
    <property type="entry name" value="MHC CLASS I NK CELL RECEPTOR"/>
    <property type="match status" value="1"/>
</dbReference>
<keyword evidence="7" id="KW-1133">Transmembrane helix</keyword>
<dbReference type="SMART" id="SM00409">
    <property type="entry name" value="IG"/>
    <property type="match status" value="2"/>
</dbReference>
<feature type="transmembrane region" description="Helical" evidence="7">
    <location>
        <begin position="225"/>
        <end position="249"/>
    </location>
</feature>
<keyword evidence="3" id="KW-1015">Disulfide bond</keyword>
<dbReference type="InterPro" id="IPR013783">
    <property type="entry name" value="Ig-like_fold"/>
</dbReference>
<dbReference type="InterPro" id="IPR007110">
    <property type="entry name" value="Ig-like_dom"/>
</dbReference>
<dbReference type="RefSeq" id="XP_027715920.1">
    <property type="nucleotide sequence ID" value="XM_027860119.1"/>
</dbReference>
<dbReference type="PROSITE" id="PS50835">
    <property type="entry name" value="IG_LIKE"/>
    <property type="match status" value="1"/>
</dbReference>
<gene>
    <name evidence="10" type="primary">LOC114041601</name>
</gene>
<dbReference type="FunFam" id="2.60.40.10:FF:000033">
    <property type="entry name" value="Killer cell immunoglobulin-like receptor"/>
    <property type="match status" value="1"/>
</dbReference>
<sequence length="344" mass="37632">MAPRVTSLLCLGLCLSQKITAPEGTLLRPSIRAVPSSVVPNGAEVRLYCQGPQGSKSVQLWKDEAFSLQINTSREEAEFRLQRERINAAGSYSCRYWQGLHWSEFSAPLQLVVTGFFSKPSLQVRPSTMVAVGETVTLVCQELISSGFLKLTFFLLKAGVPAPLQHQSPEGKMASFTLPSVKAEDAGNYSCVYSGKDSKRASDPSDVLMLEVTGKKTAHPQRKELGITLIVTVSCVSIFFFLLCLLVFLCRRHTQHRSSCGDTPRRSSDSAGVPQSLYLTSLPPKEIMYEDVSKGRQLETRASESEDSQGVTYSHLNTAALDEGQRVPTSAPPEPSVYATLALH</sequence>
<evidence type="ECO:0000256" key="6">
    <source>
        <dbReference type="SAM" id="MobiDB-lite"/>
    </source>
</evidence>
<dbReference type="PANTHER" id="PTHR11738:SF157">
    <property type="entry name" value="T-CELL-INTERACTING, ACTIVATING RECEPTOR ON MYELOID CELLS PROTEIN 1"/>
    <property type="match status" value="1"/>
</dbReference>
<reference evidence="10" key="3">
    <citation type="submission" date="2025-09" db="UniProtKB">
        <authorList>
            <consortium name="Ensembl"/>
        </authorList>
    </citation>
    <scope>IDENTIFICATION</scope>
</reference>
<protein>
    <recommendedName>
        <fullName evidence="9">Ig-like domain-containing protein</fullName>
    </recommendedName>
</protein>
<feature type="domain" description="Ig-like" evidence="9">
    <location>
        <begin position="120"/>
        <end position="202"/>
    </location>
</feature>
<evidence type="ECO:0000259" key="9">
    <source>
        <dbReference type="PROSITE" id="PS50835"/>
    </source>
</evidence>
<feature type="signal peptide" evidence="8">
    <location>
        <begin position="1"/>
        <end position="16"/>
    </location>
</feature>
<keyword evidence="7" id="KW-0812">Transmembrane</keyword>
<dbReference type="InterPro" id="IPR050412">
    <property type="entry name" value="Ig-like_Receptors_ImmuneReg"/>
</dbReference>
<dbReference type="SUPFAM" id="SSF48726">
    <property type="entry name" value="Immunoglobulin"/>
    <property type="match status" value="2"/>
</dbReference>
<evidence type="ECO:0000256" key="7">
    <source>
        <dbReference type="SAM" id="Phobius"/>
    </source>
</evidence>
<evidence type="ECO:0000256" key="1">
    <source>
        <dbReference type="ARBA" id="ARBA00022729"/>
    </source>
</evidence>
<feature type="region of interest" description="Disordered" evidence="6">
    <location>
        <begin position="294"/>
        <end position="315"/>
    </location>
</feature>
<dbReference type="STRING" id="29139.ENSVURP00010004822"/>
<dbReference type="Gene3D" id="2.60.40.10">
    <property type="entry name" value="Immunoglobulins"/>
    <property type="match status" value="2"/>
</dbReference>
<dbReference type="AlphaFoldDB" id="A0A4X2K6G5"/>
<dbReference type="GO" id="GO:0005886">
    <property type="term" value="C:plasma membrane"/>
    <property type="evidence" value="ECO:0007669"/>
    <property type="project" value="TreeGrafter"/>
</dbReference>
<feature type="compositionally biased region" description="Basic and acidic residues" evidence="6">
    <location>
        <begin position="294"/>
        <end position="304"/>
    </location>
</feature>
<dbReference type="GO" id="GO:0002764">
    <property type="term" value="P:immune response-regulating signaling pathway"/>
    <property type="evidence" value="ECO:0007669"/>
    <property type="project" value="TreeGrafter"/>
</dbReference>
<evidence type="ECO:0000313" key="11">
    <source>
        <dbReference type="Proteomes" id="UP000314987"/>
    </source>
</evidence>
<organism evidence="10 11">
    <name type="scientific">Vombatus ursinus</name>
    <name type="common">Common wombat</name>
    <dbReference type="NCBI Taxonomy" id="29139"/>
    <lineage>
        <taxon>Eukaryota</taxon>
        <taxon>Metazoa</taxon>
        <taxon>Chordata</taxon>
        <taxon>Craniata</taxon>
        <taxon>Vertebrata</taxon>
        <taxon>Euteleostomi</taxon>
        <taxon>Mammalia</taxon>
        <taxon>Metatheria</taxon>
        <taxon>Diprotodontia</taxon>
        <taxon>Vombatidae</taxon>
        <taxon>Vombatus</taxon>
    </lineage>
</organism>
<dbReference type="OMA" id="RIRRDEC"/>
<feature type="region of interest" description="Disordered" evidence="6">
    <location>
        <begin position="256"/>
        <end position="276"/>
    </location>
</feature>
<proteinExistence type="predicted"/>